<evidence type="ECO:0000259" key="12">
    <source>
        <dbReference type="PROSITE" id="PS51709"/>
    </source>
</evidence>
<keyword evidence="8 10" id="KW-0630">Potassium</keyword>
<dbReference type="InterPro" id="IPR025867">
    <property type="entry name" value="MnmE_helical"/>
</dbReference>
<comment type="cofactor">
    <cofactor evidence="10">
        <name>K(+)</name>
        <dbReference type="ChEBI" id="CHEBI:29103"/>
    </cofactor>
    <text evidence="10">Binds 1 potassium ion per subunit.</text>
</comment>
<dbReference type="STRING" id="2754.EH55_12310"/>
<comment type="caution">
    <text evidence="13">The sequence shown here is derived from an EMBL/GenBank/DDBJ whole genome shotgun (WGS) entry which is preliminary data.</text>
</comment>
<evidence type="ECO:0000313" key="13">
    <source>
        <dbReference type="EMBL" id="KEJ93083.1"/>
    </source>
</evidence>
<sequence length="453" mass="47752">MSEEIITAAATAWGYGGIAIVRLSGEGCVAAADKIYTSKTHKKLSEEPARYMALGTLRAPNGEPFDEVLAVRFERGKSYTGEEAAELHCHGGLAAAQRCVAELCRNGARLALPGEFTRRAFVNGRIDLAQAEAVAGIIKAQSDEALSASARALQGEFTAEIKKLTARLTELYAALEVDLDFPEEGEGFLAKEESAARLEELSRECAELCSRCRCGMLLRDGLRAAIIGAPNVGKSSLLNALLARERAIVTAVPGTTRDSIEETFICGGLPVRIIDTAGIRDTEDEVEAIGVGRSLRSMEEADIVLRVLDGAEEEGAAVLPRTDKPQIIVINKSDLPQRITKEEAEAHFPGSAVLCVSAKEGGGIAELKELILQTAAAGCDVSQSYSVSARQLECLARAKEAVDAAAEALKSAAGEDAALSCVSEGAAQLASLLGLDAGEELLDKIFSAFCVGK</sequence>
<dbReference type="InterPro" id="IPR031168">
    <property type="entry name" value="G_TrmE"/>
</dbReference>
<feature type="binding site" evidence="10">
    <location>
        <position position="22"/>
    </location>
    <ligand>
        <name>(6S)-5-formyl-5,6,7,8-tetrahydrofolate</name>
        <dbReference type="ChEBI" id="CHEBI:57457"/>
    </ligand>
</feature>
<dbReference type="GO" id="GO:0030488">
    <property type="term" value="P:tRNA methylation"/>
    <property type="evidence" value="ECO:0007669"/>
    <property type="project" value="TreeGrafter"/>
</dbReference>
<dbReference type="InterPro" id="IPR027368">
    <property type="entry name" value="MnmE_dom2"/>
</dbReference>
<accession>A0A073IRX6</accession>
<dbReference type="GO" id="GO:0005829">
    <property type="term" value="C:cytosol"/>
    <property type="evidence" value="ECO:0007669"/>
    <property type="project" value="TreeGrafter"/>
</dbReference>
<dbReference type="GeneID" id="90982747"/>
<feature type="binding site" evidence="10">
    <location>
        <position position="453"/>
    </location>
    <ligand>
        <name>(6S)-5-formyl-5,6,7,8-tetrahydrofolate</name>
        <dbReference type="ChEBI" id="CHEBI:57457"/>
    </ligand>
</feature>
<feature type="binding site" evidence="10">
    <location>
        <begin position="275"/>
        <end position="278"/>
    </location>
    <ligand>
        <name>GTP</name>
        <dbReference type="ChEBI" id="CHEBI:37565"/>
    </ligand>
</feature>
<dbReference type="Pfam" id="PF12631">
    <property type="entry name" value="MnmE_helical"/>
    <property type="match status" value="1"/>
</dbReference>
<feature type="binding site" evidence="10">
    <location>
        <begin position="250"/>
        <end position="256"/>
    </location>
    <ligand>
        <name>GTP</name>
        <dbReference type="ChEBI" id="CHEBI:37565"/>
    </ligand>
</feature>
<keyword evidence="7 10" id="KW-0460">Magnesium</keyword>
<dbReference type="GO" id="GO:0005525">
    <property type="term" value="F:GTP binding"/>
    <property type="evidence" value="ECO:0007669"/>
    <property type="project" value="UniProtKB-UniRule"/>
</dbReference>
<dbReference type="PATRIC" id="fig|2754.20.peg.452"/>
<dbReference type="GO" id="GO:0002098">
    <property type="term" value="P:tRNA wobble uridine modification"/>
    <property type="evidence" value="ECO:0007669"/>
    <property type="project" value="TreeGrafter"/>
</dbReference>
<keyword evidence="3 10" id="KW-0819">tRNA processing</keyword>
<evidence type="ECO:0000256" key="9">
    <source>
        <dbReference type="ARBA" id="ARBA00023134"/>
    </source>
</evidence>
<keyword evidence="6 10" id="KW-0378">Hydrolase</keyword>
<feature type="binding site" evidence="10">
    <location>
        <position position="235"/>
    </location>
    <ligand>
        <name>Mg(2+)</name>
        <dbReference type="ChEBI" id="CHEBI:18420"/>
    </ligand>
</feature>
<dbReference type="InterPro" id="IPR027417">
    <property type="entry name" value="P-loop_NTPase"/>
</dbReference>
<comment type="function">
    <text evidence="10">Exhibits a very high intrinsic GTPase hydrolysis rate. Involved in the addition of a carboxymethylaminomethyl (cmnm) group at the wobble position (U34) of certain tRNAs, forming tRNA-cmnm(5)s(2)U34.</text>
</comment>
<dbReference type="SUPFAM" id="SSF52540">
    <property type="entry name" value="P-loop containing nucleoside triphosphate hydrolases"/>
    <property type="match status" value="1"/>
</dbReference>
<name>A0A073IRX6_9BACT</name>
<keyword evidence="5 10" id="KW-0547">Nucleotide-binding</keyword>
<dbReference type="PROSITE" id="PS51709">
    <property type="entry name" value="G_TRME"/>
    <property type="match status" value="1"/>
</dbReference>
<dbReference type="GO" id="GO:0003924">
    <property type="term" value="F:GTPase activity"/>
    <property type="evidence" value="ECO:0007669"/>
    <property type="project" value="UniProtKB-UniRule"/>
</dbReference>
<dbReference type="RefSeq" id="WP_037974431.1">
    <property type="nucleotide sequence ID" value="NZ_JMKI01000006.1"/>
</dbReference>
<dbReference type="NCBIfam" id="TIGR00450">
    <property type="entry name" value="mnmE_trmE_thdF"/>
    <property type="match status" value="1"/>
</dbReference>
<feature type="domain" description="TrmE-type G" evidence="12">
    <location>
        <begin position="221"/>
        <end position="376"/>
    </location>
</feature>
<dbReference type="PRINTS" id="PR00326">
    <property type="entry name" value="GTP1OBG"/>
</dbReference>
<dbReference type="CDD" id="cd14858">
    <property type="entry name" value="TrmE_N"/>
    <property type="match status" value="1"/>
</dbReference>
<evidence type="ECO:0000256" key="5">
    <source>
        <dbReference type="ARBA" id="ARBA00022741"/>
    </source>
</evidence>
<dbReference type="InterPro" id="IPR005225">
    <property type="entry name" value="Small_GTP-bd"/>
</dbReference>
<protein>
    <recommendedName>
        <fullName evidence="10">tRNA modification GTPase MnmE</fullName>
        <ecNumber evidence="10">3.6.-.-</ecNumber>
    </recommendedName>
</protein>
<dbReference type="EMBL" id="JMKI01000006">
    <property type="protein sequence ID" value="KEJ93083.1"/>
    <property type="molecule type" value="Genomic_DNA"/>
</dbReference>
<comment type="similarity">
    <text evidence="1 10 11">Belongs to the TRAFAC class TrmE-Era-EngA-EngB-Septin-like GTPase superfamily. TrmE GTPase family.</text>
</comment>
<proteinExistence type="inferred from homology"/>
<reference evidence="13 14" key="1">
    <citation type="submission" date="2014-04" db="EMBL/GenBank/DDBJ databases">
        <title>Draft Genome Sequence of Synergistes jonesii.</title>
        <authorList>
            <person name="Coil D.A."/>
            <person name="Eisen J.A."/>
            <person name="Holland-Moritz H.E."/>
        </authorList>
    </citation>
    <scope>NUCLEOTIDE SEQUENCE [LARGE SCALE GENOMIC DNA]</scope>
    <source>
        <strain evidence="13 14">78-1</strain>
    </source>
</reference>
<keyword evidence="14" id="KW-1185">Reference proteome</keyword>
<evidence type="ECO:0000256" key="6">
    <source>
        <dbReference type="ARBA" id="ARBA00022801"/>
    </source>
</evidence>
<dbReference type="PANTHER" id="PTHR42714:SF2">
    <property type="entry name" value="TRNA MODIFICATION GTPASE GTPBP3, MITOCHONDRIAL"/>
    <property type="match status" value="1"/>
</dbReference>
<dbReference type="AlphaFoldDB" id="A0A073IRX6"/>
<dbReference type="eggNOG" id="COG0486">
    <property type="taxonomic scope" value="Bacteria"/>
</dbReference>
<dbReference type="Gene3D" id="1.20.120.430">
    <property type="entry name" value="tRNA modification GTPase MnmE domain 2"/>
    <property type="match status" value="1"/>
</dbReference>
<feature type="binding site" evidence="10">
    <location>
        <position position="252"/>
    </location>
    <ligand>
        <name>K(+)</name>
        <dbReference type="ChEBI" id="CHEBI:29103"/>
    </ligand>
</feature>
<dbReference type="Pfam" id="PF10396">
    <property type="entry name" value="TrmE_N"/>
    <property type="match status" value="1"/>
</dbReference>
<comment type="subcellular location">
    <subcellularLocation>
        <location evidence="10">Cytoplasm</location>
    </subcellularLocation>
</comment>
<dbReference type="OrthoDB" id="9805918at2"/>
<keyword evidence="4 10" id="KW-0479">Metal-binding</keyword>
<organism evidence="13 14">
    <name type="scientific">Synergistes jonesii</name>
    <dbReference type="NCBI Taxonomy" id="2754"/>
    <lineage>
        <taxon>Bacteria</taxon>
        <taxon>Thermotogati</taxon>
        <taxon>Synergistota</taxon>
        <taxon>Synergistia</taxon>
        <taxon>Synergistales</taxon>
        <taxon>Synergistaceae</taxon>
        <taxon>Synergistes</taxon>
    </lineage>
</organism>
<evidence type="ECO:0000256" key="4">
    <source>
        <dbReference type="ARBA" id="ARBA00022723"/>
    </source>
</evidence>
<evidence type="ECO:0000256" key="8">
    <source>
        <dbReference type="ARBA" id="ARBA00022958"/>
    </source>
</evidence>
<dbReference type="HAMAP" id="MF_00379">
    <property type="entry name" value="GTPase_MnmE"/>
    <property type="match status" value="1"/>
</dbReference>
<feature type="binding site" evidence="10">
    <location>
        <position position="125"/>
    </location>
    <ligand>
        <name>(6S)-5-formyl-5,6,7,8-tetrahydrofolate</name>
        <dbReference type="ChEBI" id="CHEBI:57457"/>
    </ligand>
</feature>
<keyword evidence="2 10" id="KW-0963">Cytoplasm</keyword>
<gene>
    <name evidence="10" type="primary">mnmE</name>
    <name evidence="10" type="synonym">trmE</name>
    <name evidence="13" type="ORF">EH55_12310</name>
</gene>
<dbReference type="GO" id="GO:0046872">
    <property type="term" value="F:metal ion binding"/>
    <property type="evidence" value="ECO:0007669"/>
    <property type="project" value="UniProtKB-KW"/>
</dbReference>
<dbReference type="Pfam" id="PF01926">
    <property type="entry name" value="MMR_HSR1"/>
    <property type="match status" value="1"/>
</dbReference>
<dbReference type="FunFam" id="3.40.50.300:FF:001376">
    <property type="entry name" value="tRNA modification GTPase MnmE"/>
    <property type="match status" value="1"/>
</dbReference>
<comment type="subunit">
    <text evidence="10">Homodimer. Heterotetramer of two MnmE and two MnmG subunits.</text>
</comment>
<dbReference type="CDD" id="cd04164">
    <property type="entry name" value="trmE"/>
    <property type="match status" value="1"/>
</dbReference>
<dbReference type="InterPro" id="IPR006073">
    <property type="entry name" value="GTP-bd"/>
</dbReference>
<dbReference type="InterPro" id="IPR018948">
    <property type="entry name" value="GTP-bd_TrmE_N"/>
</dbReference>
<feature type="binding site" evidence="10">
    <location>
        <position position="231"/>
    </location>
    <ligand>
        <name>K(+)</name>
        <dbReference type="ChEBI" id="CHEBI:29103"/>
    </ligand>
</feature>
<feature type="binding site" evidence="10">
    <location>
        <begin position="231"/>
        <end position="236"/>
    </location>
    <ligand>
        <name>GTP</name>
        <dbReference type="ChEBI" id="CHEBI:37565"/>
    </ligand>
</feature>
<dbReference type="EC" id="3.6.-.-" evidence="10"/>
<evidence type="ECO:0000256" key="10">
    <source>
        <dbReference type="HAMAP-Rule" id="MF_00379"/>
    </source>
</evidence>
<dbReference type="InterPro" id="IPR027266">
    <property type="entry name" value="TrmE/GcvT-like"/>
</dbReference>
<evidence type="ECO:0000256" key="1">
    <source>
        <dbReference type="ARBA" id="ARBA00011043"/>
    </source>
</evidence>
<evidence type="ECO:0000256" key="3">
    <source>
        <dbReference type="ARBA" id="ARBA00022694"/>
    </source>
</evidence>
<feature type="binding site" evidence="10">
    <location>
        <position position="255"/>
    </location>
    <ligand>
        <name>K(+)</name>
        <dbReference type="ChEBI" id="CHEBI:29103"/>
    </ligand>
</feature>
<evidence type="ECO:0000256" key="7">
    <source>
        <dbReference type="ARBA" id="ARBA00022842"/>
    </source>
</evidence>
<keyword evidence="9 10" id="KW-0342">GTP-binding</keyword>
<evidence type="ECO:0000256" key="2">
    <source>
        <dbReference type="ARBA" id="ARBA00022490"/>
    </source>
</evidence>
<dbReference type="Proteomes" id="UP000027665">
    <property type="component" value="Unassembled WGS sequence"/>
</dbReference>
<evidence type="ECO:0000313" key="14">
    <source>
        <dbReference type="Proteomes" id="UP000027665"/>
    </source>
</evidence>
<feature type="binding site" evidence="10">
    <location>
        <position position="256"/>
    </location>
    <ligand>
        <name>Mg(2+)</name>
        <dbReference type="ChEBI" id="CHEBI:18420"/>
    </ligand>
</feature>
<dbReference type="Gene3D" id="3.30.1360.120">
    <property type="entry name" value="Probable tRNA modification gtpase trme, domain 1"/>
    <property type="match status" value="1"/>
</dbReference>
<dbReference type="PANTHER" id="PTHR42714">
    <property type="entry name" value="TRNA MODIFICATION GTPASE GTPBP3"/>
    <property type="match status" value="1"/>
</dbReference>
<dbReference type="InterPro" id="IPR004520">
    <property type="entry name" value="GTPase_MnmE"/>
</dbReference>
<evidence type="ECO:0000256" key="11">
    <source>
        <dbReference type="RuleBase" id="RU003313"/>
    </source>
</evidence>
<feature type="binding site" evidence="10">
    <location>
        <position position="250"/>
    </location>
    <ligand>
        <name>K(+)</name>
        <dbReference type="ChEBI" id="CHEBI:29103"/>
    </ligand>
</feature>
<dbReference type="Gene3D" id="3.40.50.300">
    <property type="entry name" value="P-loop containing nucleotide triphosphate hydrolases"/>
    <property type="match status" value="1"/>
</dbReference>
<comment type="caution">
    <text evidence="10">Lacks conserved residue(s) required for the propagation of feature annotation.</text>
</comment>
<feature type="binding site" evidence="10">
    <location>
        <position position="86"/>
    </location>
    <ligand>
        <name>(6S)-5-formyl-5,6,7,8-tetrahydrofolate</name>
        <dbReference type="ChEBI" id="CHEBI:57457"/>
    </ligand>
</feature>
<dbReference type="NCBIfam" id="TIGR00231">
    <property type="entry name" value="small_GTP"/>
    <property type="match status" value="1"/>
</dbReference>